<organism evidence="3 4">
    <name type="scientific">Russula ochroleuca</name>
    <dbReference type="NCBI Taxonomy" id="152965"/>
    <lineage>
        <taxon>Eukaryota</taxon>
        <taxon>Fungi</taxon>
        <taxon>Dikarya</taxon>
        <taxon>Basidiomycota</taxon>
        <taxon>Agaricomycotina</taxon>
        <taxon>Agaricomycetes</taxon>
        <taxon>Russulales</taxon>
        <taxon>Russulaceae</taxon>
        <taxon>Russula</taxon>
    </lineage>
</organism>
<gene>
    <name evidence="3" type="ORF">DFH94DRAFT_678761</name>
</gene>
<feature type="region of interest" description="Disordered" evidence="1">
    <location>
        <begin position="128"/>
        <end position="150"/>
    </location>
</feature>
<sequence length="598" mass="65625">MTRIPVINHDSDDDEQWEYVEDEKRILHSRSTPPSSFKGTANAPRKRRKTRRRLKATPPHKHIHIPRDYRSPVRAGREHSFVVELPSQDLGIPGPEHGFPINPLPQEPIGLGHGSPINPLVFEPKGYPVSQRSSRIEQPSQQPTDELSQRSDMAELLPGEPASTPGPKPSSVLTASLVIFLIALVGMVCAYRPFIRSSAVTSALAPICSAPVLSLLCPTSKPRGPNSDRTPQWADFPNLLSMEGKTFESLLDETVEGPGLALEIKMAEMAASDLATLARVSKLNSREILSDSLSEFGKDARKVGRGLTRFSSKVGDTVDSIIAVNDYALHRIEAANSQSRGLSLRRLLGSSQASTKEVVTRTFTEAMDALSANMQHLALEAEVSISDLNELEEHLKAIHKVVSHGDSSITAARDELLAELWTILGGNRKQLNRMDKHLALLKGLGGYRHRAYARVVAALQVLESTAEEMEELRERVAAPELAGDAIPVDVQMKGIRSGVDRLKELRIGAKQLEEQLRNRVLGSGDGSWDHSQLICQHQPAETLCHNPITKGREECGWFCLAASLATLAVSLVASLAINVLHVVLYLIKGLIRLWLRSL</sequence>
<protein>
    <submittedName>
        <fullName evidence="3">Uncharacterized protein</fullName>
    </submittedName>
</protein>
<feature type="region of interest" description="Disordered" evidence="1">
    <location>
        <begin position="25"/>
        <end position="67"/>
    </location>
</feature>
<evidence type="ECO:0000313" key="4">
    <source>
        <dbReference type="Proteomes" id="UP000759537"/>
    </source>
</evidence>
<feature type="transmembrane region" description="Helical" evidence="2">
    <location>
        <begin position="560"/>
        <end position="587"/>
    </location>
</feature>
<keyword evidence="2" id="KW-0472">Membrane</keyword>
<feature type="compositionally biased region" description="Polar residues" evidence="1">
    <location>
        <begin position="130"/>
        <end position="146"/>
    </location>
</feature>
<name>A0A9P5N4F0_9AGAM</name>
<dbReference type="Proteomes" id="UP000759537">
    <property type="component" value="Unassembled WGS sequence"/>
</dbReference>
<dbReference type="AlphaFoldDB" id="A0A9P5N4F0"/>
<proteinExistence type="predicted"/>
<comment type="caution">
    <text evidence="3">The sequence shown here is derived from an EMBL/GenBank/DDBJ whole genome shotgun (WGS) entry which is preliminary data.</text>
</comment>
<reference evidence="3" key="2">
    <citation type="journal article" date="2020" name="Nat. Commun.">
        <title>Large-scale genome sequencing of mycorrhizal fungi provides insights into the early evolution of symbiotic traits.</title>
        <authorList>
            <person name="Miyauchi S."/>
            <person name="Kiss E."/>
            <person name="Kuo A."/>
            <person name="Drula E."/>
            <person name="Kohler A."/>
            <person name="Sanchez-Garcia M."/>
            <person name="Morin E."/>
            <person name="Andreopoulos B."/>
            <person name="Barry K.W."/>
            <person name="Bonito G."/>
            <person name="Buee M."/>
            <person name="Carver A."/>
            <person name="Chen C."/>
            <person name="Cichocki N."/>
            <person name="Clum A."/>
            <person name="Culley D."/>
            <person name="Crous P.W."/>
            <person name="Fauchery L."/>
            <person name="Girlanda M."/>
            <person name="Hayes R.D."/>
            <person name="Keri Z."/>
            <person name="LaButti K."/>
            <person name="Lipzen A."/>
            <person name="Lombard V."/>
            <person name="Magnuson J."/>
            <person name="Maillard F."/>
            <person name="Murat C."/>
            <person name="Nolan M."/>
            <person name="Ohm R.A."/>
            <person name="Pangilinan J."/>
            <person name="Pereira M.F."/>
            <person name="Perotto S."/>
            <person name="Peter M."/>
            <person name="Pfister S."/>
            <person name="Riley R."/>
            <person name="Sitrit Y."/>
            <person name="Stielow J.B."/>
            <person name="Szollosi G."/>
            <person name="Zifcakova L."/>
            <person name="Stursova M."/>
            <person name="Spatafora J.W."/>
            <person name="Tedersoo L."/>
            <person name="Vaario L.M."/>
            <person name="Yamada A."/>
            <person name="Yan M."/>
            <person name="Wang P."/>
            <person name="Xu J."/>
            <person name="Bruns T."/>
            <person name="Baldrian P."/>
            <person name="Vilgalys R."/>
            <person name="Dunand C."/>
            <person name="Henrissat B."/>
            <person name="Grigoriev I.V."/>
            <person name="Hibbett D."/>
            <person name="Nagy L.G."/>
            <person name="Martin F.M."/>
        </authorList>
    </citation>
    <scope>NUCLEOTIDE SEQUENCE</scope>
    <source>
        <strain evidence="3">Prilba</strain>
    </source>
</reference>
<keyword evidence="4" id="KW-1185">Reference proteome</keyword>
<accession>A0A9P5N4F0</accession>
<feature type="compositionally biased region" description="Basic residues" evidence="1">
    <location>
        <begin position="44"/>
        <end position="64"/>
    </location>
</feature>
<evidence type="ECO:0000256" key="2">
    <source>
        <dbReference type="SAM" id="Phobius"/>
    </source>
</evidence>
<feature type="compositionally biased region" description="Polar residues" evidence="1">
    <location>
        <begin position="29"/>
        <end position="39"/>
    </location>
</feature>
<dbReference type="OrthoDB" id="4179406at2759"/>
<evidence type="ECO:0000256" key="1">
    <source>
        <dbReference type="SAM" id="MobiDB-lite"/>
    </source>
</evidence>
<keyword evidence="2" id="KW-0812">Transmembrane</keyword>
<evidence type="ECO:0000313" key="3">
    <source>
        <dbReference type="EMBL" id="KAF8485990.1"/>
    </source>
</evidence>
<reference evidence="3" key="1">
    <citation type="submission" date="2019-10" db="EMBL/GenBank/DDBJ databases">
        <authorList>
            <consortium name="DOE Joint Genome Institute"/>
            <person name="Kuo A."/>
            <person name="Miyauchi S."/>
            <person name="Kiss E."/>
            <person name="Drula E."/>
            <person name="Kohler A."/>
            <person name="Sanchez-Garcia M."/>
            <person name="Andreopoulos B."/>
            <person name="Barry K.W."/>
            <person name="Bonito G."/>
            <person name="Buee M."/>
            <person name="Carver A."/>
            <person name="Chen C."/>
            <person name="Cichocki N."/>
            <person name="Clum A."/>
            <person name="Culley D."/>
            <person name="Crous P.W."/>
            <person name="Fauchery L."/>
            <person name="Girlanda M."/>
            <person name="Hayes R."/>
            <person name="Keri Z."/>
            <person name="LaButti K."/>
            <person name="Lipzen A."/>
            <person name="Lombard V."/>
            <person name="Magnuson J."/>
            <person name="Maillard F."/>
            <person name="Morin E."/>
            <person name="Murat C."/>
            <person name="Nolan M."/>
            <person name="Ohm R."/>
            <person name="Pangilinan J."/>
            <person name="Pereira M."/>
            <person name="Perotto S."/>
            <person name="Peter M."/>
            <person name="Riley R."/>
            <person name="Sitrit Y."/>
            <person name="Stielow B."/>
            <person name="Szollosi G."/>
            <person name="Zifcakova L."/>
            <person name="Stursova M."/>
            <person name="Spatafora J.W."/>
            <person name="Tedersoo L."/>
            <person name="Vaario L.-M."/>
            <person name="Yamada A."/>
            <person name="Yan M."/>
            <person name="Wang P."/>
            <person name="Xu J."/>
            <person name="Bruns T."/>
            <person name="Baldrian P."/>
            <person name="Vilgalys R."/>
            <person name="Henrissat B."/>
            <person name="Grigoriev I.V."/>
            <person name="Hibbett D."/>
            <person name="Nagy L.G."/>
            <person name="Martin F.M."/>
        </authorList>
    </citation>
    <scope>NUCLEOTIDE SEQUENCE</scope>
    <source>
        <strain evidence="3">Prilba</strain>
    </source>
</reference>
<keyword evidence="2" id="KW-1133">Transmembrane helix</keyword>
<dbReference type="EMBL" id="WHVB01000002">
    <property type="protein sequence ID" value="KAF8485990.1"/>
    <property type="molecule type" value="Genomic_DNA"/>
</dbReference>